<dbReference type="InterPro" id="IPR005721">
    <property type="entry name" value="Ribosomal_uL22_euk/arc"/>
</dbReference>
<evidence type="ECO:0000256" key="2">
    <source>
        <dbReference type="ARBA" id="ARBA00022980"/>
    </source>
</evidence>
<dbReference type="InterPro" id="IPR036394">
    <property type="entry name" value="Ribosomal_uL22_sf"/>
</dbReference>
<proteinExistence type="inferred from homology"/>
<dbReference type="GO" id="GO:0022625">
    <property type="term" value="C:cytosolic large ribosomal subunit"/>
    <property type="evidence" value="ECO:0007669"/>
    <property type="project" value="TreeGrafter"/>
</dbReference>
<evidence type="ECO:0000256" key="3">
    <source>
        <dbReference type="ARBA" id="ARBA00023274"/>
    </source>
</evidence>
<name>J7G3J9_9CRYP</name>
<dbReference type="Proteomes" id="UP000243348">
    <property type="component" value="Nucleomorph 3"/>
</dbReference>
<dbReference type="CDD" id="cd00336">
    <property type="entry name" value="Ribosomal_L22"/>
    <property type="match status" value="1"/>
</dbReference>
<comment type="similarity">
    <text evidence="1 4">Belongs to the universal ribosomal protein uL22 family.</text>
</comment>
<evidence type="ECO:0000256" key="1">
    <source>
        <dbReference type="ARBA" id="ARBA00009451"/>
    </source>
</evidence>
<evidence type="ECO:0000313" key="6">
    <source>
        <dbReference type="Proteomes" id="UP000243348"/>
    </source>
</evidence>
<dbReference type="PANTHER" id="PTHR11593:SF10">
    <property type="entry name" value="60S RIBOSOMAL PROTEIN L17"/>
    <property type="match status" value="1"/>
</dbReference>
<dbReference type="PANTHER" id="PTHR11593">
    <property type="entry name" value="60S RIBOSOMAL PROTEIN L17"/>
    <property type="match status" value="1"/>
</dbReference>
<protein>
    <submittedName>
        <fullName evidence="5">60S ribosomal protein L17</fullName>
    </submittedName>
</protein>
<evidence type="ECO:0000256" key="4">
    <source>
        <dbReference type="RuleBase" id="RU004005"/>
    </source>
</evidence>
<geneLocation type="nucleomorph" evidence="5"/>
<accession>J7G3J9</accession>
<keyword evidence="5" id="KW-0542">Nucleomorph</keyword>
<keyword evidence="3 4" id="KW-0687">Ribonucleoprotein</keyword>
<keyword evidence="2 4" id="KW-0689">Ribosomal protein</keyword>
<dbReference type="GO" id="GO:0002181">
    <property type="term" value="P:cytoplasmic translation"/>
    <property type="evidence" value="ECO:0007669"/>
    <property type="project" value="TreeGrafter"/>
</dbReference>
<dbReference type="SUPFAM" id="SSF54843">
    <property type="entry name" value="Ribosomal protein L22"/>
    <property type="match status" value="1"/>
</dbReference>
<gene>
    <name evidence="5" type="primary">rpl17</name>
    <name evidence="5" type="ORF">CMESO_484</name>
</gene>
<evidence type="ECO:0000313" key="5">
    <source>
        <dbReference type="EMBL" id="AFP65629.1"/>
    </source>
</evidence>
<sequence length="161" mass="18498">MRTQSHLSSNNEKQCVAVGRDLKVHFKNTRETAAALKGMSLSRAKKFLENVCCQKEIVPFVRYRYGIGRKAQLKNSKSTSGRWPKKSAQNILRILKNAEASAKEKDLNPLSLYIQNIQVNKAMKGHRRTFRAHGRITPFLSHPCHINLWLVEKKSNIPRNF</sequence>
<dbReference type="Gene3D" id="3.90.470.10">
    <property type="entry name" value="Ribosomal protein L22/L17"/>
    <property type="match status" value="1"/>
</dbReference>
<dbReference type="NCBIfam" id="TIGR01038">
    <property type="entry name" value="uL22_arch_euk"/>
    <property type="match status" value="1"/>
</dbReference>
<dbReference type="GO" id="GO:0003735">
    <property type="term" value="F:structural constituent of ribosome"/>
    <property type="evidence" value="ECO:0007669"/>
    <property type="project" value="InterPro"/>
</dbReference>
<dbReference type="EMBL" id="CP003682">
    <property type="protein sequence ID" value="AFP65629.1"/>
    <property type="molecule type" value="Genomic_DNA"/>
</dbReference>
<dbReference type="AlphaFoldDB" id="J7G3J9"/>
<organism evidence="5 6">
    <name type="scientific">Chroomonas mesostigmatica CCMP1168</name>
    <dbReference type="NCBI Taxonomy" id="1195612"/>
    <lineage>
        <taxon>Eukaryota</taxon>
        <taxon>Cryptophyceae</taxon>
        <taxon>Pyrenomonadales</taxon>
        <taxon>Chroomonadaceae</taxon>
        <taxon>Chroomonas</taxon>
    </lineage>
</organism>
<reference evidence="5 6" key="1">
    <citation type="journal article" date="2012" name="Genome Biol. Evol.">
        <title>Nucleomorph genome sequence of the cryptophyte alga Chroomonas mesostigmatica CCMP1168 reveals lineage-specific gene loss and genome complexity.</title>
        <authorList>
            <person name="Moore C.E."/>
            <person name="Curtis B."/>
            <person name="Mills T."/>
            <person name="Tanifuji G."/>
            <person name="Archibald J.M."/>
        </authorList>
    </citation>
    <scope>NUCLEOTIDE SEQUENCE [LARGE SCALE GENOMIC DNA]</scope>
    <source>
        <strain evidence="5 6">CCMP1168</strain>
    </source>
</reference>
<dbReference type="Pfam" id="PF00237">
    <property type="entry name" value="Ribosomal_L22"/>
    <property type="match status" value="1"/>
</dbReference>
<dbReference type="InterPro" id="IPR001063">
    <property type="entry name" value="Ribosomal_uL22"/>
</dbReference>